<dbReference type="AlphaFoldDB" id="A0AAT9HC72"/>
<feature type="compositionally biased region" description="Low complexity" evidence="1">
    <location>
        <begin position="12"/>
        <end position="22"/>
    </location>
</feature>
<feature type="compositionally biased region" description="Low complexity" evidence="1">
    <location>
        <begin position="59"/>
        <end position="70"/>
    </location>
</feature>
<evidence type="ECO:0000313" key="2">
    <source>
        <dbReference type="EMBL" id="BFO15002.1"/>
    </source>
</evidence>
<name>A0AAT9HC72_9ACTN</name>
<protein>
    <submittedName>
        <fullName evidence="2">Uncharacterized protein</fullName>
    </submittedName>
</protein>
<sequence length="115" mass="12363">MPIAAWPRGERMGAPAAAPAGRQCAKPSVRRQPARGGRQSGDRARQSDGRARQSEGRRPGTPAWGPTAGPVTEHSEAREARRSPVRYFTGRWYAARYRSAGMTTSAVSTGCPEAK</sequence>
<reference evidence="2" key="2">
    <citation type="submission" date="2024-07" db="EMBL/GenBank/DDBJ databases">
        <title>Streptomyces haneummycinica sp. nov., a new antibiotic-producing actinobacterium isolated from marine sediment.</title>
        <authorList>
            <person name="Uemura M."/>
            <person name="Hamada M."/>
            <person name="Hirano S."/>
            <person name="Kobayashi K."/>
            <person name="Ohshiro T."/>
            <person name="Kobayashi T."/>
            <person name="Terahara T."/>
        </authorList>
    </citation>
    <scope>NUCLEOTIDE SEQUENCE</scope>
    <source>
        <strain evidence="2">KM77-8</strain>
    </source>
</reference>
<feature type="compositionally biased region" description="Basic and acidic residues" evidence="1">
    <location>
        <begin position="40"/>
        <end position="58"/>
    </location>
</feature>
<gene>
    <name evidence="2" type="ORF">SHKM778_13900</name>
</gene>
<feature type="region of interest" description="Disordered" evidence="1">
    <location>
        <begin position="1"/>
        <end position="84"/>
    </location>
</feature>
<proteinExistence type="predicted"/>
<dbReference type="EMBL" id="AP035768">
    <property type="protein sequence ID" value="BFO15002.1"/>
    <property type="molecule type" value="Genomic_DNA"/>
</dbReference>
<accession>A0AAT9HC72</accession>
<organism evidence="2">
    <name type="scientific">Streptomyces haneummycinicus</name>
    <dbReference type="NCBI Taxonomy" id="3074435"/>
    <lineage>
        <taxon>Bacteria</taxon>
        <taxon>Bacillati</taxon>
        <taxon>Actinomycetota</taxon>
        <taxon>Actinomycetes</taxon>
        <taxon>Kitasatosporales</taxon>
        <taxon>Streptomycetaceae</taxon>
        <taxon>Streptomyces</taxon>
    </lineage>
</organism>
<feature type="compositionally biased region" description="Basic and acidic residues" evidence="1">
    <location>
        <begin position="73"/>
        <end position="82"/>
    </location>
</feature>
<evidence type="ECO:0000256" key="1">
    <source>
        <dbReference type="SAM" id="MobiDB-lite"/>
    </source>
</evidence>
<reference evidence="2" key="1">
    <citation type="submission" date="2024-06" db="EMBL/GenBank/DDBJ databases">
        <authorList>
            <consortium name="consrtm"/>
            <person name="Uemura M."/>
            <person name="Terahara T."/>
        </authorList>
    </citation>
    <scope>NUCLEOTIDE SEQUENCE</scope>
    <source>
        <strain evidence="2">KM77-8</strain>
    </source>
</reference>